<feature type="transmembrane region" description="Helical" evidence="1">
    <location>
        <begin position="47"/>
        <end position="65"/>
    </location>
</feature>
<protein>
    <recommendedName>
        <fullName evidence="4">ABC transporter permease</fullName>
    </recommendedName>
</protein>
<name>A0ABP4UTM4_9ACTN</name>
<keyword evidence="1" id="KW-1133">Transmembrane helix</keyword>
<accession>A0ABP4UTM4</accession>
<dbReference type="RefSeq" id="WP_344314304.1">
    <property type="nucleotide sequence ID" value="NZ_BAAANY010000033.1"/>
</dbReference>
<evidence type="ECO:0000256" key="1">
    <source>
        <dbReference type="SAM" id="Phobius"/>
    </source>
</evidence>
<feature type="transmembrane region" description="Helical" evidence="1">
    <location>
        <begin position="12"/>
        <end position="35"/>
    </location>
</feature>
<feature type="transmembrane region" description="Helical" evidence="1">
    <location>
        <begin position="77"/>
        <end position="97"/>
    </location>
</feature>
<evidence type="ECO:0000313" key="2">
    <source>
        <dbReference type="EMBL" id="GAA1709331.1"/>
    </source>
</evidence>
<comment type="caution">
    <text evidence="2">The sequence shown here is derived from an EMBL/GenBank/DDBJ whole genome shotgun (WGS) entry which is preliminary data.</text>
</comment>
<feature type="transmembrane region" description="Helical" evidence="1">
    <location>
        <begin position="210"/>
        <end position="235"/>
    </location>
</feature>
<keyword evidence="3" id="KW-1185">Reference proteome</keyword>
<feature type="transmembrane region" description="Helical" evidence="1">
    <location>
        <begin position="136"/>
        <end position="161"/>
    </location>
</feature>
<keyword evidence="1" id="KW-0472">Membrane</keyword>
<organism evidence="2 3">
    <name type="scientific">Fodinicola feengrottensis</name>
    <dbReference type="NCBI Taxonomy" id="435914"/>
    <lineage>
        <taxon>Bacteria</taxon>
        <taxon>Bacillati</taxon>
        <taxon>Actinomycetota</taxon>
        <taxon>Actinomycetes</taxon>
        <taxon>Mycobacteriales</taxon>
        <taxon>Fodinicola</taxon>
    </lineage>
</organism>
<feature type="transmembrane region" description="Helical" evidence="1">
    <location>
        <begin position="173"/>
        <end position="198"/>
    </location>
</feature>
<evidence type="ECO:0000313" key="3">
    <source>
        <dbReference type="Proteomes" id="UP001500618"/>
    </source>
</evidence>
<proteinExistence type="predicted"/>
<feature type="transmembrane region" description="Helical" evidence="1">
    <location>
        <begin position="255"/>
        <end position="276"/>
    </location>
</feature>
<evidence type="ECO:0008006" key="4">
    <source>
        <dbReference type="Google" id="ProtNLM"/>
    </source>
</evidence>
<keyword evidence="1" id="KW-0812">Transmembrane</keyword>
<gene>
    <name evidence="2" type="ORF">GCM10009765_68420</name>
</gene>
<dbReference type="EMBL" id="BAAANY010000033">
    <property type="protein sequence ID" value="GAA1709331.1"/>
    <property type="molecule type" value="Genomic_DNA"/>
</dbReference>
<reference evidence="3" key="1">
    <citation type="journal article" date="2019" name="Int. J. Syst. Evol. Microbiol.">
        <title>The Global Catalogue of Microorganisms (GCM) 10K type strain sequencing project: providing services to taxonomists for standard genome sequencing and annotation.</title>
        <authorList>
            <consortium name="The Broad Institute Genomics Platform"/>
            <consortium name="The Broad Institute Genome Sequencing Center for Infectious Disease"/>
            <person name="Wu L."/>
            <person name="Ma J."/>
        </authorList>
    </citation>
    <scope>NUCLEOTIDE SEQUENCE [LARGE SCALE GENOMIC DNA]</scope>
    <source>
        <strain evidence="3">JCM 14718</strain>
    </source>
</reference>
<sequence length="286" mass="29148">MDSRQLTRTAGVTVVLSLLLVLLTLLFLYAFPFFANNRIISLTSTNAMSVAAGIGAAAVSLLVLGRLRQLPAPVATILVSLAVGFVPAAIAGGVVIVNTGAPQGFAVLLNILIGALIYGLVALVRPIQVALGAVMVAVFTALAFRFVGALTSTILLHWLVYGLQLGIAELQPIAIGINVVVEVLATAICVAAIVPGVVRSAAVAGHPVRAGLLVGLLPGGLSLVIDLISWLPVLLFPTDGDGSTIDFWFTVGASAGYALVGTSLGALIGVLVALVARPARIVLKPT</sequence>
<dbReference type="Proteomes" id="UP001500618">
    <property type="component" value="Unassembled WGS sequence"/>
</dbReference>
<feature type="transmembrane region" description="Helical" evidence="1">
    <location>
        <begin position="103"/>
        <end position="124"/>
    </location>
</feature>